<keyword evidence="2" id="KW-0865">Zymogen</keyword>
<evidence type="ECO:0000313" key="6">
    <source>
        <dbReference type="Proteomes" id="UP000291020"/>
    </source>
</evidence>
<proteinExistence type="predicted"/>
<reference evidence="5" key="2">
    <citation type="submission" date="2025-08" db="UniProtKB">
        <authorList>
            <consortium name="Ensembl"/>
        </authorList>
    </citation>
    <scope>IDENTIFICATION</scope>
</reference>
<reference evidence="6" key="1">
    <citation type="journal article" date="2017" name="PLoS ONE">
        <title>The Agassiz's desert tortoise genome provides a resource for the conservation of a threatened species.</title>
        <authorList>
            <person name="Tollis M."/>
            <person name="DeNardo D.F."/>
            <person name="Cornelius J.A."/>
            <person name="Dolby G.A."/>
            <person name="Edwards T."/>
            <person name="Henen B.T."/>
            <person name="Karl A.E."/>
            <person name="Murphy R.W."/>
            <person name="Kusumi K."/>
        </authorList>
    </citation>
    <scope>NUCLEOTIDE SEQUENCE [LARGE SCALE GENOMIC DNA]</scope>
</reference>
<protein>
    <recommendedName>
        <fullName evidence="4">Peptidase S1 domain-containing protein</fullName>
    </recommendedName>
</protein>
<organism evidence="5 6">
    <name type="scientific">Gopherus agassizii</name>
    <name type="common">Agassiz's desert tortoise</name>
    <dbReference type="NCBI Taxonomy" id="38772"/>
    <lineage>
        <taxon>Eukaryota</taxon>
        <taxon>Metazoa</taxon>
        <taxon>Chordata</taxon>
        <taxon>Craniata</taxon>
        <taxon>Vertebrata</taxon>
        <taxon>Euteleostomi</taxon>
        <taxon>Archelosauria</taxon>
        <taxon>Testudinata</taxon>
        <taxon>Testudines</taxon>
        <taxon>Cryptodira</taxon>
        <taxon>Durocryptodira</taxon>
        <taxon>Testudinoidea</taxon>
        <taxon>Testudinidae</taxon>
        <taxon>Gopherus</taxon>
    </lineage>
</organism>
<dbReference type="Ensembl" id="ENSGAGT00000038730.1">
    <property type="protein sequence ID" value="ENSGAGP00000034204.1"/>
    <property type="gene ID" value="ENSGAGG00000024296.1"/>
</dbReference>
<dbReference type="Pfam" id="PF00089">
    <property type="entry name" value="Trypsin"/>
    <property type="match status" value="1"/>
</dbReference>
<dbReference type="SMART" id="SM00020">
    <property type="entry name" value="Tryp_SPc"/>
    <property type="match status" value="1"/>
</dbReference>
<keyword evidence="3" id="KW-1015">Disulfide bond</keyword>
<dbReference type="InterPro" id="IPR001254">
    <property type="entry name" value="Trypsin_dom"/>
</dbReference>
<dbReference type="PANTHER" id="PTHR24271:SF81">
    <property type="entry name" value="GRANZYME B"/>
    <property type="match status" value="1"/>
</dbReference>
<dbReference type="Proteomes" id="UP000291020">
    <property type="component" value="Unassembled WGS sequence"/>
</dbReference>
<accession>A0A452J1M7</accession>
<dbReference type="PANTHER" id="PTHR24271">
    <property type="entry name" value="KALLIKREIN-RELATED"/>
    <property type="match status" value="1"/>
</dbReference>
<sequence>ITEPVSPLLVFTPQLLEQGEIIRSREAKVHSRCYMAYLEIQHGKVTKKCGWFLVKPNLVLMDAHGKGDEITVTLGAHNISKPEWSQQKIPVRRQVPHLQYDKKTLNIVIMLHVPIFLFSLLPGSTCRVAGWDRTVIKNNMCELYPGYNRPMMLCGGSLALRNCLIRKAVFFTQKIFLGDSGDPLVCEGVVQGIASYVVNFYKPSVFTRLSKFIPWIQKILQNQH</sequence>
<dbReference type="Gene3D" id="2.40.10.10">
    <property type="entry name" value="Trypsin-like serine proteases"/>
    <property type="match status" value="3"/>
</dbReference>
<evidence type="ECO:0000256" key="1">
    <source>
        <dbReference type="ARBA" id="ARBA00022729"/>
    </source>
</evidence>
<reference evidence="5" key="3">
    <citation type="submission" date="2025-09" db="UniProtKB">
        <authorList>
            <consortium name="Ensembl"/>
        </authorList>
    </citation>
    <scope>IDENTIFICATION</scope>
</reference>
<keyword evidence="6" id="KW-1185">Reference proteome</keyword>
<evidence type="ECO:0000259" key="4">
    <source>
        <dbReference type="PROSITE" id="PS50240"/>
    </source>
</evidence>
<evidence type="ECO:0000256" key="3">
    <source>
        <dbReference type="ARBA" id="ARBA00023157"/>
    </source>
</evidence>
<dbReference type="InterPro" id="IPR043504">
    <property type="entry name" value="Peptidase_S1_PA_chymotrypsin"/>
</dbReference>
<dbReference type="GO" id="GO:0004252">
    <property type="term" value="F:serine-type endopeptidase activity"/>
    <property type="evidence" value="ECO:0007669"/>
    <property type="project" value="InterPro"/>
</dbReference>
<dbReference type="SUPFAM" id="SSF50494">
    <property type="entry name" value="Trypsin-like serine proteases"/>
    <property type="match status" value="1"/>
</dbReference>
<dbReference type="AlphaFoldDB" id="A0A452J1M7"/>
<dbReference type="InterPro" id="IPR009003">
    <property type="entry name" value="Peptidase_S1_PA"/>
</dbReference>
<dbReference type="PROSITE" id="PS50240">
    <property type="entry name" value="TRYPSIN_DOM"/>
    <property type="match status" value="1"/>
</dbReference>
<name>A0A452J1M7_9SAUR</name>
<evidence type="ECO:0000256" key="2">
    <source>
        <dbReference type="ARBA" id="ARBA00023145"/>
    </source>
</evidence>
<feature type="domain" description="Peptidase S1" evidence="4">
    <location>
        <begin position="21"/>
        <end position="221"/>
    </location>
</feature>
<dbReference type="GO" id="GO:0006508">
    <property type="term" value="P:proteolysis"/>
    <property type="evidence" value="ECO:0007669"/>
    <property type="project" value="InterPro"/>
</dbReference>
<dbReference type="STRING" id="38772.ENSGAGP00000034204"/>
<evidence type="ECO:0000313" key="5">
    <source>
        <dbReference type="Ensembl" id="ENSGAGP00000034204.1"/>
    </source>
</evidence>
<keyword evidence="1" id="KW-0732">Signal</keyword>